<dbReference type="EMBL" id="CSTE01000001">
    <property type="protein sequence ID" value="CQR49036.1"/>
    <property type="molecule type" value="Genomic_DNA"/>
</dbReference>
<name>A0A0D6JMB6_9EURY</name>
<dbReference type="InterPro" id="IPR011010">
    <property type="entry name" value="DNA_brk_join_enz"/>
</dbReference>
<dbReference type="InterPro" id="IPR044068">
    <property type="entry name" value="CB"/>
</dbReference>
<evidence type="ECO:0000256" key="4">
    <source>
        <dbReference type="SAM" id="MobiDB-lite"/>
    </source>
</evidence>
<feature type="region of interest" description="Disordered" evidence="4">
    <location>
        <begin position="1"/>
        <end position="21"/>
    </location>
</feature>
<dbReference type="PROSITE" id="PS51900">
    <property type="entry name" value="CB"/>
    <property type="match status" value="1"/>
</dbReference>
<dbReference type="AlphaFoldDB" id="A0A0D6JMB6"/>
<proteinExistence type="predicted"/>
<accession>A0A0D6JMB6</accession>
<evidence type="ECO:0000256" key="1">
    <source>
        <dbReference type="ARBA" id="ARBA00023125"/>
    </source>
</evidence>
<dbReference type="PROSITE" id="PS51898">
    <property type="entry name" value="TYR_RECOMBINASE"/>
    <property type="match status" value="1"/>
</dbReference>
<gene>
    <name evidence="7" type="primary">xerC_1</name>
    <name evidence="7" type="ORF">BN996_00491</name>
</gene>
<keyword evidence="1 3" id="KW-0238">DNA-binding</keyword>
<evidence type="ECO:0000256" key="2">
    <source>
        <dbReference type="ARBA" id="ARBA00023172"/>
    </source>
</evidence>
<keyword evidence="8" id="KW-1185">Reference proteome</keyword>
<evidence type="ECO:0000259" key="6">
    <source>
        <dbReference type="PROSITE" id="PS51900"/>
    </source>
</evidence>
<dbReference type="OrthoDB" id="198497at2157"/>
<evidence type="ECO:0000259" key="5">
    <source>
        <dbReference type="PROSITE" id="PS51898"/>
    </source>
</evidence>
<protein>
    <submittedName>
        <fullName evidence="7">Tyrosine recombinase XerC</fullName>
    </submittedName>
</protein>
<dbReference type="GO" id="GO:0003677">
    <property type="term" value="F:DNA binding"/>
    <property type="evidence" value="ECO:0007669"/>
    <property type="project" value="UniProtKB-UniRule"/>
</dbReference>
<dbReference type="CDD" id="cd00397">
    <property type="entry name" value="DNA_BRE_C"/>
    <property type="match status" value="1"/>
</dbReference>
<evidence type="ECO:0000313" key="8">
    <source>
        <dbReference type="Proteomes" id="UP000198902"/>
    </source>
</evidence>
<dbReference type="RefSeq" id="WP_139043090.1">
    <property type="nucleotide sequence ID" value="NZ_CABLRR010000001.1"/>
</dbReference>
<dbReference type="SUPFAM" id="SSF56349">
    <property type="entry name" value="DNA breaking-rejoining enzymes"/>
    <property type="match status" value="1"/>
</dbReference>
<reference evidence="8" key="1">
    <citation type="submission" date="2015-03" db="EMBL/GenBank/DDBJ databases">
        <authorList>
            <person name="Urmite Genomes"/>
        </authorList>
    </citation>
    <scope>NUCLEOTIDE SEQUENCE [LARGE SCALE GENOMIC DNA]</scope>
    <source>
        <strain evidence="8">Arc-Hr</strain>
    </source>
</reference>
<dbReference type="InterPro" id="IPR002104">
    <property type="entry name" value="Integrase_catalytic"/>
</dbReference>
<dbReference type="GO" id="GO:0015074">
    <property type="term" value="P:DNA integration"/>
    <property type="evidence" value="ECO:0007669"/>
    <property type="project" value="InterPro"/>
</dbReference>
<organism evidence="7 8">
    <name type="scientific">Haloferax massiliensis</name>
    <dbReference type="NCBI Taxonomy" id="1476858"/>
    <lineage>
        <taxon>Archaea</taxon>
        <taxon>Methanobacteriati</taxon>
        <taxon>Methanobacteriota</taxon>
        <taxon>Stenosarchaea group</taxon>
        <taxon>Halobacteria</taxon>
        <taxon>Halobacteriales</taxon>
        <taxon>Haloferacaceae</taxon>
        <taxon>Haloferax</taxon>
    </lineage>
</organism>
<sequence length="371" mass="42440">MSETGSTPSRYNSESVTSSERLEPISPETAVNLYLRDRKNELRESSIRQHESALRFFCKWCSQTGIENLNELTGRKLNRYRIWRRDEASNKVNSLATETWCSQLKILRLFIIFCESIDAVDVALHEKIRIPSLNNGGQSSDAIIEPEVAADICSYLRKYEYASLEHVIWTILTETGIRTGTLRSLDVDDYFPDAEISHLRIRNREETGTPLKNGDAGDRLVAIGSDCCGVIDDYLETTRLEEEDEYGRQPMLTAGFGRLSKSTIRRYVYKWTRPCAIGKGCPHDRDPETCEGTEHGKQSKCPSSEAAHALRRGYITHELKSGVTRSFVSQRCDVTEDVIEQHYDERDEKDKLRVRYQGMTGSRDNKRRYGS</sequence>
<evidence type="ECO:0000256" key="3">
    <source>
        <dbReference type="PROSITE-ProRule" id="PRU01248"/>
    </source>
</evidence>
<dbReference type="Gene3D" id="1.10.150.130">
    <property type="match status" value="1"/>
</dbReference>
<keyword evidence="2" id="KW-0233">DNA recombination</keyword>
<evidence type="ECO:0000313" key="7">
    <source>
        <dbReference type="EMBL" id="CQR49036.1"/>
    </source>
</evidence>
<dbReference type="Proteomes" id="UP000198902">
    <property type="component" value="Unassembled WGS sequence"/>
</dbReference>
<feature type="domain" description="Tyr recombinase" evidence="5">
    <location>
        <begin position="144"/>
        <end position="357"/>
    </location>
</feature>
<dbReference type="GO" id="GO:0006310">
    <property type="term" value="P:DNA recombination"/>
    <property type="evidence" value="ECO:0007669"/>
    <property type="project" value="UniProtKB-KW"/>
</dbReference>
<dbReference type="InterPro" id="IPR010998">
    <property type="entry name" value="Integrase_recombinase_N"/>
</dbReference>
<dbReference type="InterPro" id="IPR013762">
    <property type="entry name" value="Integrase-like_cat_sf"/>
</dbReference>
<dbReference type="Gene3D" id="1.10.443.10">
    <property type="entry name" value="Intergrase catalytic core"/>
    <property type="match status" value="1"/>
</dbReference>
<feature type="domain" description="Core-binding (CB)" evidence="6">
    <location>
        <begin position="25"/>
        <end position="115"/>
    </location>
</feature>
<feature type="compositionally biased region" description="Polar residues" evidence="4">
    <location>
        <begin position="1"/>
        <end position="19"/>
    </location>
</feature>